<keyword evidence="7" id="KW-1185">Reference proteome</keyword>
<dbReference type="PANTHER" id="PTHR13847:SF289">
    <property type="entry name" value="GLYCINE OXIDASE"/>
    <property type="match status" value="1"/>
</dbReference>
<reference evidence="6" key="1">
    <citation type="journal article" date="2022" name="Proc. Natl. Acad. Sci. U.S.A.">
        <title>Life cycle and functional genomics of the unicellular red alga Galdieria for elucidating algal and plant evolution and industrial use.</title>
        <authorList>
            <person name="Hirooka S."/>
            <person name="Itabashi T."/>
            <person name="Ichinose T.M."/>
            <person name="Onuma R."/>
            <person name="Fujiwara T."/>
            <person name="Yamashita S."/>
            <person name="Jong L.W."/>
            <person name="Tomita R."/>
            <person name="Iwane A.H."/>
            <person name="Miyagishima S.Y."/>
        </authorList>
    </citation>
    <scope>NUCLEOTIDE SEQUENCE</scope>
    <source>
        <strain evidence="6">NBRC 102759</strain>
    </source>
</reference>
<dbReference type="Pfam" id="PF01266">
    <property type="entry name" value="DAO"/>
    <property type="match status" value="1"/>
</dbReference>
<keyword evidence="3" id="KW-0560">Oxidoreductase</keyword>
<protein>
    <recommendedName>
        <fullName evidence="5">FAD dependent oxidoreductase domain-containing protein</fullName>
    </recommendedName>
</protein>
<dbReference type="EMBL" id="BQMJ01000035">
    <property type="protein sequence ID" value="GJQ12653.1"/>
    <property type="molecule type" value="Genomic_DNA"/>
</dbReference>
<feature type="region of interest" description="Disordered" evidence="4">
    <location>
        <begin position="521"/>
        <end position="546"/>
    </location>
</feature>
<comment type="pathway">
    <text evidence="1">Cofactor biosynthesis; thiamine diphosphate biosynthesis.</text>
</comment>
<evidence type="ECO:0000313" key="7">
    <source>
        <dbReference type="Proteomes" id="UP001061958"/>
    </source>
</evidence>
<evidence type="ECO:0000259" key="5">
    <source>
        <dbReference type="Pfam" id="PF01266"/>
    </source>
</evidence>
<dbReference type="SUPFAM" id="SSF54373">
    <property type="entry name" value="FAD-linked reductases, C-terminal domain"/>
    <property type="match status" value="1"/>
</dbReference>
<name>A0A9C7UR76_9RHOD</name>
<evidence type="ECO:0000256" key="3">
    <source>
        <dbReference type="ARBA" id="ARBA00023002"/>
    </source>
</evidence>
<evidence type="ECO:0000256" key="1">
    <source>
        <dbReference type="ARBA" id="ARBA00004948"/>
    </source>
</evidence>
<dbReference type="GO" id="GO:0005737">
    <property type="term" value="C:cytoplasm"/>
    <property type="evidence" value="ECO:0007669"/>
    <property type="project" value="TreeGrafter"/>
</dbReference>
<gene>
    <name evidence="6" type="ORF">GpartN1_g4444.t1</name>
</gene>
<dbReference type="Gene3D" id="3.50.50.60">
    <property type="entry name" value="FAD/NAD(P)-binding domain"/>
    <property type="match status" value="1"/>
</dbReference>
<comment type="caution">
    <text evidence="6">The sequence shown here is derived from an EMBL/GenBank/DDBJ whole genome shotgun (WGS) entry which is preliminary data.</text>
</comment>
<feature type="region of interest" description="Disordered" evidence="4">
    <location>
        <begin position="456"/>
        <end position="478"/>
    </location>
</feature>
<dbReference type="SUPFAM" id="SSF51905">
    <property type="entry name" value="FAD/NAD(P)-binding domain"/>
    <property type="match status" value="1"/>
</dbReference>
<dbReference type="Proteomes" id="UP001061958">
    <property type="component" value="Unassembled WGS sequence"/>
</dbReference>
<dbReference type="NCBIfam" id="TIGR02352">
    <property type="entry name" value="thiamin_ThiO"/>
    <property type="match status" value="1"/>
</dbReference>
<dbReference type="PANTHER" id="PTHR13847">
    <property type="entry name" value="SARCOSINE DEHYDROGENASE-RELATED"/>
    <property type="match status" value="1"/>
</dbReference>
<dbReference type="GO" id="GO:0009228">
    <property type="term" value="P:thiamine biosynthetic process"/>
    <property type="evidence" value="ECO:0007669"/>
    <property type="project" value="UniProtKB-KW"/>
</dbReference>
<reference evidence="6" key="2">
    <citation type="submission" date="2022-01" db="EMBL/GenBank/DDBJ databases">
        <authorList>
            <person name="Hirooka S."/>
            <person name="Miyagishima S.Y."/>
        </authorList>
    </citation>
    <scope>NUCLEOTIDE SEQUENCE</scope>
    <source>
        <strain evidence="6">NBRC 102759</strain>
    </source>
</reference>
<dbReference type="Gene3D" id="3.30.9.10">
    <property type="entry name" value="D-Amino Acid Oxidase, subunit A, domain 2"/>
    <property type="match status" value="1"/>
</dbReference>
<feature type="compositionally biased region" description="Polar residues" evidence="4">
    <location>
        <begin position="535"/>
        <end position="546"/>
    </location>
</feature>
<evidence type="ECO:0000256" key="4">
    <source>
        <dbReference type="SAM" id="MobiDB-lite"/>
    </source>
</evidence>
<sequence>MAFVNGFGLQWSSASLEYKSNSVSSRKRNRLRQHPRRNFIARRINVFCSLNSGRYTGTRLSHFSDLIVIGGGLIGLSVAWEASKLGAKVTVVVGDKDVSATVAAAGMLAPQGERLEQGPLLNLCVSSRNLYPSFVDEIERASGLSTDFSTSGFLCPSLGDDAISSWKPPSQGGHYQWLSKKELLVFEPLLNEQVVGGWWFPEDCHINNKKLYESLTVACKRIGVLFIYSFVENMIYSNNRLSKLQLSTGDLVAAERYVVANGCWLRKLIPLPVYPQKGQMISLSNENGLVPLQRVIYGERVYIVPRKNGEIVLGATIEDDCLVDFQTSAGGIYAVLGQTLKLIPALSQLPLRDTWTGYRPTTPDLLPIFGKLWFENVSVCAGHHRNGILLAPISGKIASRIAFDMEMDDIVEDDIVNAFSVQRFSCMVTNDKKEQQKIENFGSIVENGVITEEVKLRSSESKKGPSKSSQDETDSSQVKLWQVGEDGRLIPIYYRQPPANVFGSTGYGDFADQNYAVSEEVQSNSSHLNGAASENGKQTTSTKESTRIEWSQSTDAYLDISSGVGDNNYEKELRKAILANLHFQASDSERTDISLSGSLDKSLANESYESVQEKEDSQEMGANDEYSEWLKFYETVDTSQNIPC</sequence>
<dbReference type="GO" id="GO:0016491">
    <property type="term" value="F:oxidoreductase activity"/>
    <property type="evidence" value="ECO:0007669"/>
    <property type="project" value="UniProtKB-KW"/>
</dbReference>
<dbReference type="GO" id="GO:0050660">
    <property type="term" value="F:flavin adenine dinucleotide binding"/>
    <property type="evidence" value="ECO:0007669"/>
    <property type="project" value="InterPro"/>
</dbReference>
<dbReference type="InterPro" id="IPR036188">
    <property type="entry name" value="FAD/NAD-bd_sf"/>
</dbReference>
<dbReference type="InterPro" id="IPR012727">
    <property type="entry name" value="Gly_oxidase_ThiO"/>
</dbReference>
<evidence type="ECO:0000256" key="2">
    <source>
        <dbReference type="ARBA" id="ARBA00022977"/>
    </source>
</evidence>
<organism evidence="6 7">
    <name type="scientific">Galdieria partita</name>
    <dbReference type="NCBI Taxonomy" id="83374"/>
    <lineage>
        <taxon>Eukaryota</taxon>
        <taxon>Rhodophyta</taxon>
        <taxon>Bangiophyceae</taxon>
        <taxon>Galdieriales</taxon>
        <taxon>Galdieriaceae</taxon>
        <taxon>Galdieria</taxon>
    </lineage>
</organism>
<evidence type="ECO:0000313" key="6">
    <source>
        <dbReference type="EMBL" id="GJQ12653.1"/>
    </source>
</evidence>
<dbReference type="OrthoDB" id="424974at2759"/>
<accession>A0A9C7UR76</accession>
<proteinExistence type="predicted"/>
<feature type="domain" description="FAD dependent oxidoreductase" evidence="5">
    <location>
        <begin position="65"/>
        <end position="399"/>
    </location>
</feature>
<keyword evidence="2" id="KW-0784">Thiamine biosynthesis</keyword>
<dbReference type="InterPro" id="IPR006076">
    <property type="entry name" value="FAD-dep_OxRdtase"/>
</dbReference>
<dbReference type="AlphaFoldDB" id="A0A9C7UR76"/>